<protein>
    <submittedName>
        <fullName evidence="1">Uncharacterized protein</fullName>
    </submittedName>
</protein>
<proteinExistence type="predicted"/>
<reference evidence="1" key="2">
    <citation type="journal article" date="2022" name="Microbiol. Resour. Announc.">
        <title>Metagenome Sequencing to Explore Phylogenomics of Terrestrial Cyanobacteria.</title>
        <authorList>
            <person name="Ward R.D."/>
            <person name="Stajich J.E."/>
            <person name="Johansen J.R."/>
            <person name="Huntemann M."/>
            <person name="Clum A."/>
            <person name="Foster B."/>
            <person name="Foster B."/>
            <person name="Roux S."/>
            <person name="Palaniappan K."/>
            <person name="Varghese N."/>
            <person name="Mukherjee S."/>
            <person name="Reddy T.B.K."/>
            <person name="Daum C."/>
            <person name="Copeland A."/>
            <person name="Chen I.A."/>
            <person name="Ivanova N.N."/>
            <person name="Kyrpides N.C."/>
            <person name="Shapiro N."/>
            <person name="Eloe-Fadrosh E.A."/>
            <person name="Pietrasiak N."/>
        </authorList>
    </citation>
    <scope>NUCLEOTIDE SEQUENCE</scope>
    <source>
        <strain evidence="1">HA4357-MV3</strain>
    </source>
</reference>
<organism evidence="1 2">
    <name type="scientific">Pelatocladus maniniholoensis HA4357-MV3</name>
    <dbReference type="NCBI Taxonomy" id="1117104"/>
    <lineage>
        <taxon>Bacteria</taxon>
        <taxon>Bacillati</taxon>
        <taxon>Cyanobacteriota</taxon>
        <taxon>Cyanophyceae</taxon>
        <taxon>Nostocales</taxon>
        <taxon>Nostocaceae</taxon>
        <taxon>Pelatocladus</taxon>
    </lineage>
</organism>
<dbReference type="EMBL" id="JAHHHW010000083">
    <property type="protein sequence ID" value="MBW4432243.1"/>
    <property type="molecule type" value="Genomic_DNA"/>
</dbReference>
<dbReference type="AlphaFoldDB" id="A0A9E3H7L1"/>
<comment type="caution">
    <text evidence="1">The sequence shown here is derived from an EMBL/GenBank/DDBJ whole genome shotgun (WGS) entry which is preliminary data.</text>
</comment>
<gene>
    <name evidence="1" type="ORF">KME28_11045</name>
</gene>
<accession>A0A9E3H7L1</accession>
<evidence type="ECO:0000313" key="1">
    <source>
        <dbReference type="EMBL" id="MBW4432243.1"/>
    </source>
</evidence>
<dbReference type="Proteomes" id="UP000813215">
    <property type="component" value="Unassembled WGS sequence"/>
</dbReference>
<evidence type="ECO:0000313" key="2">
    <source>
        <dbReference type="Proteomes" id="UP000813215"/>
    </source>
</evidence>
<sequence length="237" mass="26896">MLSATDLNKAIAQLVIFTPDASAFSAPQALALILGKYSHLYNGNVQALPLPEEIPQEVPRVILQSKDGTHRLDLSPLRVTSYWMRSAETLVEPEDILSTSIEVLEHYVEGMEAQVGRLALVLTWIYKAENPAKLIVERFCKPELQTTIFNESENFEIHNHKHVNLKNFSVNSWMRCKTGLLIMNNVESKGVIVEQDVNTLIEEIQQHRFTSEEIKTYFKIAAAEAEANLQVYFPEDI</sequence>
<name>A0A9E3H7L1_9NOST</name>
<reference evidence="1" key="1">
    <citation type="submission" date="2021-05" db="EMBL/GenBank/DDBJ databases">
        <authorList>
            <person name="Pietrasiak N."/>
            <person name="Ward R."/>
            <person name="Stajich J.E."/>
            <person name="Kurbessoian T."/>
        </authorList>
    </citation>
    <scope>NUCLEOTIDE SEQUENCE</scope>
    <source>
        <strain evidence="1">HA4357-MV3</strain>
    </source>
</reference>